<dbReference type="InterPro" id="IPR018608">
    <property type="entry name" value="Gti1/Pac2"/>
</dbReference>
<evidence type="ECO:0000313" key="3">
    <source>
        <dbReference type="Proteomes" id="UP000193642"/>
    </source>
</evidence>
<evidence type="ECO:0000256" key="1">
    <source>
        <dbReference type="SAM" id="MobiDB-lite"/>
    </source>
</evidence>
<accession>A0A1Y2C0D1</accession>
<reference evidence="2 3" key="1">
    <citation type="submission" date="2016-07" db="EMBL/GenBank/DDBJ databases">
        <title>Pervasive Adenine N6-methylation of Active Genes in Fungi.</title>
        <authorList>
            <consortium name="DOE Joint Genome Institute"/>
            <person name="Mondo S.J."/>
            <person name="Dannebaum R.O."/>
            <person name="Kuo R.C."/>
            <person name="Labutti K."/>
            <person name="Haridas S."/>
            <person name="Kuo A."/>
            <person name="Salamov A."/>
            <person name="Ahrendt S.R."/>
            <person name="Lipzen A."/>
            <person name="Sullivan W."/>
            <person name="Andreopoulos W.B."/>
            <person name="Clum A."/>
            <person name="Lindquist E."/>
            <person name="Daum C."/>
            <person name="Ramamoorthy G.K."/>
            <person name="Gryganskyi A."/>
            <person name="Culley D."/>
            <person name="Magnuson J.K."/>
            <person name="James T.Y."/>
            <person name="O'Malley M.A."/>
            <person name="Stajich J.E."/>
            <person name="Spatafora J.W."/>
            <person name="Visel A."/>
            <person name="Grigoriev I.V."/>
        </authorList>
    </citation>
    <scope>NUCLEOTIDE SEQUENCE [LARGE SCALE GENOMIC DNA]</scope>
    <source>
        <strain evidence="2 3">JEL800</strain>
    </source>
</reference>
<dbReference type="Pfam" id="PF09729">
    <property type="entry name" value="Gti1_Pac2"/>
    <property type="match status" value="1"/>
</dbReference>
<dbReference type="PANTHER" id="PTHR28027">
    <property type="entry name" value="TRANSCRIPTIONAL REGULATOR MIT1"/>
    <property type="match status" value="1"/>
</dbReference>
<sequence length="380" mass="43637">MSLFETYHGFIEDPVDAVYVVQGTLKGVLPAFRGNSDDMASVKVRSGTVIVMPEKGLSIRRWRDGIKWSPSRAYGNFLLYRQIETKNTNEPDDDDDTDPRPYSAPYGSTTGLQPTFTSKTLKEGTRIAKNGLTKRTITVKGLDGEKHRVISYYNSRDVMAMMRAAQRGEGGESLSAGLLRASEDENLRDAVKLSRVDAIGLVKQMYPAFEVIVRQEIVKESPSKKVKLEGGVKLEDTIAHSRERVFSGWSHHYEREFAGYHPYRAGSLPYDEFKETPSSQYQQFGKQQQDRVEYAEARYKSQNRSHQQEHNRYVGTQHQSKSHHIQQQHFFQGYYQQPHHVQPQLLIYASGPEVSRQHQQGFHPVQDPNYEWSYSGQYYQ</sequence>
<protein>
    <submittedName>
        <fullName evidence="2">Uncharacterized protein</fullName>
    </submittedName>
</protein>
<feature type="compositionally biased region" description="Polar residues" evidence="1">
    <location>
        <begin position="106"/>
        <end position="115"/>
    </location>
</feature>
<evidence type="ECO:0000313" key="2">
    <source>
        <dbReference type="EMBL" id="ORY40374.1"/>
    </source>
</evidence>
<proteinExistence type="predicted"/>
<dbReference type="EMBL" id="MCGO01000035">
    <property type="protein sequence ID" value="ORY40374.1"/>
    <property type="molecule type" value="Genomic_DNA"/>
</dbReference>
<gene>
    <name evidence="2" type="ORF">BCR33DRAFT_363139</name>
</gene>
<dbReference type="GO" id="GO:0003677">
    <property type="term" value="F:DNA binding"/>
    <property type="evidence" value="ECO:0007669"/>
    <property type="project" value="TreeGrafter"/>
</dbReference>
<comment type="caution">
    <text evidence="2">The sequence shown here is derived from an EMBL/GenBank/DDBJ whole genome shotgun (WGS) entry which is preliminary data.</text>
</comment>
<dbReference type="AlphaFoldDB" id="A0A1Y2C0D1"/>
<dbReference type="PANTHER" id="PTHR28027:SF1">
    <property type="entry name" value="CAMP INDEPENDENT REGULATORY PROTEIN (AFU_ORTHOLOGUE AFUA_3G09640)"/>
    <property type="match status" value="1"/>
</dbReference>
<keyword evidence="3" id="KW-1185">Reference proteome</keyword>
<dbReference type="OrthoDB" id="5572844at2759"/>
<dbReference type="Proteomes" id="UP000193642">
    <property type="component" value="Unassembled WGS sequence"/>
</dbReference>
<feature type="region of interest" description="Disordered" evidence="1">
    <location>
        <begin position="86"/>
        <end position="115"/>
    </location>
</feature>
<name>A0A1Y2C0D1_9FUNG</name>
<organism evidence="2 3">
    <name type="scientific">Rhizoclosmatium globosum</name>
    <dbReference type="NCBI Taxonomy" id="329046"/>
    <lineage>
        <taxon>Eukaryota</taxon>
        <taxon>Fungi</taxon>
        <taxon>Fungi incertae sedis</taxon>
        <taxon>Chytridiomycota</taxon>
        <taxon>Chytridiomycota incertae sedis</taxon>
        <taxon>Chytridiomycetes</taxon>
        <taxon>Chytridiales</taxon>
        <taxon>Chytriomycetaceae</taxon>
        <taxon>Rhizoclosmatium</taxon>
    </lineage>
</organism>